<dbReference type="CDD" id="cd08290">
    <property type="entry name" value="ETR"/>
    <property type="match status" value="1"/>
</dbReference>
<dbReference type="InterPro" id="IPR051034">
    <property type="entry name" value="Mito_Enoyl-ACP_Reductase"/>
</dbReference>
<evidence type="ECO:0000256" key="7">
    <source>
        <dbReference type="ARBA" id="ARBA00023002"/>
    </source>
</evidence>
<dbReference type="FunFam" id="3.40.50.720:FF:000112">
    <property type="entry name" value="Enoyl-[acyl-carrier-protein] reductase 1, mitochondrial"/>
    <property type="match status" value="1"/>
</dbReference>
<evidence type="ECO:0000256" key="14">
    <source>
        <dbReference type="ARBA" id="ARBA00048843"/>
    </source>
</evidence>
<dbReference type="GO" id="GO:0006633">
    <property type="term" value="P:fatty acid biosynthetic process"/>
    <property type="evidence" value="ECO:0007669"/>
    <property type="project" value="UniProtKB-KW"/>
</dbReference>
<dbReference type="Gene3D" id="3.40.50.720">
    <property type="entry name" value="NAD(P)-binding Rossmann-like Domain"/>
    <property type="match status" value="1"/>
</dbReference>
<dbReference type="GO" id="GO:0141148">
    <property type="term" value="F:enoyl-[acyl-carrier-protein] reductase (NADPH) activity"/>
    <property type="evidence" value="ECO:0007669"/>
    <property type="project" value="UniProtKB-EC"/>
</dbReference>
<dbReference type="AlphaFoldDB" id="A0AAD8EBJ1"/>
<dbReference type="InterPro" id="IPR013154">
    <property type="entry name" value="ADH-like_N"/>
</dbReference>
<dbReference type="GO" id="GO:0005739">
    <property type="term" value="C:mitochondrion"/>
    <property type="evidence" value="ECO:0007669"/>
    <property type="project" value="UniProtKB-SubCell"/>
</dbReference>
<dbReference type="InterPro" id="IPR020843">
    <property type="entry name" value="ER"/>
</dbReference>
<evidence type="ECO:0000256" key="13">
    <source>
        <dbReference type="ARBA" id="ARBA00042123"/>
    </source>
</evidence>
<keyword evidence="17" id="KW-1185">Reference proteome</keyword>
<dbReference type="EC" id="1.3.1.104" evidence="11"/>
<dbReference type="InterPro" id="IPR036291">
    <property type="entry name" value="NAD(P)-bd_dom_sf"/>
</dbReference>
<reference evidence="16" key="2">
    <citation type="submission" date="2023-05" db="EMBL/GenBank/DDBJ databases">
        <authorList>
            <person name="Fouks B."/>
        </authorList>
    </citation>
    <scope>NUCLEOTIDE SEQUENCE</scope>
    <source>
        <strain evidence="16">Stay&amp;Tobe</strain>
        <tissue evidence="16">Testes</tissue>
    </source>
</reference>
<gene>
    <name evidence="16" type="ORF">L9F63_021264</name>
</gene>
<evidence type="ECO:0000259" key="15">
    <source>
        <dbReference type="SMART" id="SM00829"/>
    </source>
</evidence>
<keyword evidence="3" id="KW-0444">Lipid biosynthesis</keyword>
<comment type="similarity">
    <text evidence="2">Belongs to the zinc-containing alcohol dehydrogenase family. Quinone oxidoreductase subfamily.</text>
</comment>
<dbReference type="PANTHER" id="PTHR43981">
    <property type="entry name" value="ENOYL-[ACYL-CARRIER-PROTEIN] REDUCTASE, MITOCHONDRIAL"/>
    <property type="match status" value="1"/>
</dbReference>
<dbReference type="SUPFAM" id="SSF51735">
    <property type="entry name" value="NAD(P)-binding Rossmann-fold domains"/>
    <property type="match status" value="1"/>
</dbReference>
<dbReference type="SMART" id="SM00829">
    <property type="entry name" value="PKS_ER"/>
    <property type="match status" value="1"/>
</dbReference>
<dbReference type="Proteomes" id="UP001233999">
    <property type="component" value="Unassembled WGS sequence"/>
</dbReference>
<dbReference type="Pfam" id="PF08240">
    <property type="entry name" value="ADH_N"/>
    <property type="match status" value="1"/>
</dbReference>
<keyword evidence="7" id="KW-0560">Oxidoreductase</keyword>
<dbReference type="EMBL" id="JASPKZ010007420">
    <property type="protein sequence ID" value="KAJ9584395.1"/>
    <property type="molecule type" value="Genomic_DNA"/>
</dbReference>
<keyword evidence="10" id="KW-0275">Fatty acid biosynthesis</keyword>
<evidence type="ECO:0000256" key="11">
    <source>
        <dbReference type="ARBA" id="ARBA00038963"/>
    </source>
</evidence>
<evidence type="ECO:0000313" key="16">
    <source>
        <dbReference type="EMBL" id="KAJ9584395.1"/>
    </source>
</evidence>
<dbReference type="Gene3D" id="3.90.180.10">
    <property type="entry name" value="Medium-chain alcohol dehydrogenases, catalytic domain"/>
    <property type="match status" value="1"/>
</dbReference>
<evidence type="ECO:0000256" key="8">
    <source>
        <dbReference type="ARBA" id="ARBA00023098"/>
    </source>
</evidence>
<keyword evidence="6" id="KW-0809">Transit peptide</keyword>
<evidence type="ECO:0000256" key="12">
    <source>
        <dbReference type="ARBA" id="ARBA00041058"/>
    </source>
</evidence>
<keyword evidence="5" id="KW-0521">NADP</keyword>
<dbReference type="Pfam" id="PF00107">
    <property type="entry name" value="ADH_zinc_N"/>
    <property type="match status" value="1"/>
</dbReference>
<accession>A0AAD8EBJ1</accession>
<evidence type="ECO:0000313" key="17">
    <source>
        <dbReference type="Proteomes" id="UP001233999"/>
    </source>
</evidence>
<dbReference type="FunFam" id="3.90.180.10:FF:000010">
    <property type="entry name" value="Enoyl-[acyl-carrier-protein] reductase, mitochondrial"/>
    <property type="match status" value="1"/>
</dbReference>
<dbReference type="PANTHER" id="PTHR43981:SF2">
    <property type="entry name" value="ENOYL-[ACYL-CARRIER-PROTEIN] REDUCTASE, MITOCHONDRIAL"/>
    <property type="match status" value="1"/>
</dbReference>
<evidence type="ECO:0000256" key="2">
    <source>
        <dbReference type="ARBA" id="ARBA00010371"/>
    </source>
</evidence>
<reference evidence="16" key="1">
    <citation type="journal article" date="2023" name="IScience">
        <title>Live-bearing cockroach genome reveals convergent evolutionary mechanisms linked to viviparity in insects and beyond.</title>
        <authorList>
            <person name="Fouks B."/>
            <person name="Harrison M.C."/>
            <person name="Mikhailova A.A."/>
            <person name="Marchal E."/>
            <person name="English S."/>
            <person name="Carruthers M."/>
            <person name="Jennings E.C."/>
            <person name="Chiamaka E.L."/>
            <person name="Frigard R.A."/>
            <person name="Pippel M."/>
            <person name="Attardo G.M."/>
            <person name="Benoit J.B."/>
            <person name="Bornberg-Bauer E."/>
            <person name="Tobe S.S."/>
        </authorList>
    </citation>
    <scope>NUCLEOTIDE SEQUENCE</scope>
    <source>
        <strain evidence="16">Stay&amp;Tobe</strain>
    </source>
</reference>
<comment type="subcellular location">
    <subcellularLocation>
        <location evidence="1">Mitochondrion</location>
    </subcellularLocation>
</comment>
<evidence type="ECO:0000256" key="5">
    <source>
        <dbReference type="ARBA" id="ARBA00022857"/>
    </source>
</evidence>
<protein>
    <recommendedName>
        <fullName evidence="12">Enoyl-[acyl-carrier-protein] reductase, mitochondrial</fullName>
        <ecNumber evidence="11">1.3.1.104</ecNumber>
    </recommendedName>
    <alternativeName>
        <fullName evidence="13">2-enoyl thioester reductase</fullName>
    </alternativeName>
</protein>
<evidence type="ECO:0000256" key="4">
    <source>
        <dbReference type="ARBA" id="ARBA00022832"/>
    </source>
</evidence>
<evidence type="ECO:0000256" key="9">
    <source>
        <dbReference type="ARBA" id="ARBA00023128"/>
    </source>
</evidence>
<evidence type="ECO:0000256" key="1">
    <source>
        <dbReference type="ARBA" id="ARBA00004173"/>
    </source>
</evidence>
<keyword evidence="4" id="KW-0276">Fatty acid metabolism</keyword>
<comment type="catalytic activity">
    <reaction evidence="14">
        <text>a 2,3-saturated acyl-[ACP] + NADP(+) = a (2E)-enoyl-[ACP] + NADPH + H(+)</text>
        <dbReference type="Rhea" id="RHEA:22564"/>
        <dbReference type="Rhea" id="RHEA-COMP:9925"/>
        <dbReference type="Rhea" id="RHEA-COMP:9926"/>
        <dbReference type="ChEBI" id="CHEBI:15378"/>
        <dbReference type="ChEBI" id="CHEBI:57783"/>
        <dbReference type="ChEBI" id="CHEBI:58349"/>
        <dbReference type="ChEBI" id="CHEBI:78784"/>
        <dbReference type="ChEBI" id="CHEBI:78785"/>
        <dbReference type="EC" id="1.3.1.104"/>
    </reaction>
</comment>
<feature type="domain" description="Enoyl reductase (ER)" evidence="15">
    <location>
        <begin position="44"/>
        <end position="365"/>
    </location>
</feature>
<evidence type="ECO:0000256" key="10">
    <source>
        <dbReference type="ARBA" id="ARBA00023160"/>
    </source>
</evidence>
<keyword evidence="9" id="KW-0496">Mitochondrion</keyword>
<evidence type="ECO:0000256" key="6">
    <source>
        <dbReference type="ARBA" id="ARBA00022946"/>
    </source>
</evidence>
<keyword evidence="8" id="KW-0443">Lipid metabolism</keyword>
<sequence length="369" mass="41251">MAVYIKAVLELTLRNGRFSATFARTTCIRKESTKASKLVYSEYGEASKVVRQESESLRIQKDHEITVRMLAAPVNPSDINTIQGVYPIKPKLPSVPGNEGVGEVISVGNNVKNFTPGDRVIPRYNAWGTWRTHAVCEATEMMKVSQNIGIIEAATLSVNPCTAYRMLQDFVQLSSGDTIMQNGANSAAGQYVIQLCRVWGINSVNVVRNRDNIEELKCYLADLGATHVLIEEELRTTELFKAQGVQKPKLLLNCVGGKNAQDCLRHLFKGGVMVTYGGMSRQPVTIPTSAFIFKDINAHGFWITQWNKDHDRSPEQEEMLQDITCMYEADLLKPPIHKLVPFNNYQEALENTINPKGFSGVKYILDFQC</sequence>
<evidence type="ECO:0000256" key="3">
    <source>
        <dbReference type="ARBA" id="ARBA00022516"/>
    </source>
</evidence>
<dbReference type="SUPFAM" id="SSF50129">
    <property type="entry name" value="GroES-like"/>
    <property type="match status" value="1"/>
</dbReference>
<comment type="caution">
    <text evidence="16">The sequence shown here is derived from an EMBL/GenBank/DDBJ whole genome shotgun (WGS) entry which is preliminary data.</text>
</comment>
<organism evidence="16 17">
    <name type="scientific">Diploptera punctata</name>
    <name type="common">Pacific beetle cockroach</name>
    <dbReference type="NCBI Taxonomy" id="6984"/>
    <lineage>
        <taxon>Eukaryota</taxon>
        <taxon>Metazoa</taxon>
        <taxon>Ecdysozoa</taxon>
        <taxon>Arthropoda</taxon>
        <taxon>Hexapoda</taxon>
        <taxon>Insecta</taxon>
        <taxon>Pterygota</taxon>
        <taxon>Neoptera</taxon>
        <taxon>Polyneoptera</taxon>
        <taxon>Dictyoptera</taxon>
        <taxon>Blattodea</taxon>
        <taxon>Blaberoidea</taxon>
        <taxon>Blaberidae</taxon>
        <taxon>Diplopterinae</taxon>
        <taxon>Diploptera</taxon>
    </lineage>
</organism>
<dbReference type="InterPro" id="IPR013149">
    <property type="entry name" value="ADH-like_C"/>
</dbReference>
<proteinExistence type="inferred from homology"/>
<name>A0AAD8EBJ1_DIPPU</name>
<dbReference type="InterPro" id="IPR011032">
    <property type="entry name" value="GroES-like_sf"/>
</dbReference>